<dbReference type="Proteomes" id="UP001174997">
    <property type="component" value="Unassembled WGS sequence"/>
</dbReference>
<feature type="domain" description="Prion-inhibition and propagation HeLo" evidence="2">
    <location>
        <begin position="18"/>
        <end position="227"/>
    </location>
</feature>
<dbReference type="Pfam" id="PF14479">
    <property type="entry name" value="HeLo"/>
    <property type="match status" value="1"/>
</dbReference>
<dbReference type="InterPro" id="IPR011009">
    <property type="entry name" value="Kinase-like_dom_sf"/>
</dbReference>
<dbReference type="PANTHER" id="PTHR37542:SF3">
    <property type="entry name" value="PRION-INHIBITION AND PROPAGATION HELO DOMAIN-CONTAINING PROTEIN"/>
    <property type="match status" value="1"/>
</dbReference>
<proteinExistence type="predicted"/>
<dbReference type="EMBL" id="JAULSY010000146">
    <property type="protein sequence ID" value="KAK0662036.1"/>
    <property type="molecule type" value="Genomic_DNA"/>
</dbReference>
<reference evidence="3" key="1">
    <citation type="submission" date="2023-06" db="EMBL/GenBank/DDBJ databases">
        <title>Genome-scale phylogeny and comparative genomics of the fungal order Sordariales.</title>
        <authorList>
            <consortium name="Lawrence Berkeley National Laboratory"/>
            <person name="Hensen N."/>
            <person name="Bonometti L."/>
            <person name="Westerberg I."/>
            <person name="Brannstrom I.O."/>
            <person name="Guillou S."/>
            <person name="Cros-Aarteil S."/>
            <person name="Calhoun S."/>
            <person name="Haridas S."/>
            <person name="Kuo A."/>
            <person name="Mondo S."/>
            <person name="Pangilinan J."/>
            <person name="Riley R."/>
            <person name="Labutti K."/>
            <person name="Andreopoulos B."/>
            <person name="Lipzen A."/>
            <person name="Chen C."/>
            <person name="Yanf M."/>
            <person name="Daum C."/>
            <person name="Ng V."/>
            <person name="Clum A."/>
            <person name="Steindorff A."/>
            <person name="Ohm R."/>
            <person name="Martin F."/>
            <person name="Silar P."/>
            <person name="Natvig D."/>
            <person name="Lalanne C."/>
            <person name="Gautier V."/>
            <person name="Ament-Velasquez S.L."/>
            <person name="Kruys A."/>
            <person name="Hutchinson M.I."/>
            <person name="Powell A.J."/>
            <person name="Barry K."/>
            <person name="Miller A.N."/>
            <person name="Grigoriev I.V."/>
            <person name="Debuchy R."/>
            <person name="Gladieux P."/>
            <person name="Thoren M.H."/>
            <person name="Johannesson H."/>
        </authorList>
    </citation>
    <scope>NUCLEOTIDE SEQUENCE</scope>
    <source>
        <strain evidence="3">CBS 307.81</strain>
    </source>
</reference>
<dbReference type="SUPFAM" id="SSF56112">
    <property type="entry name" value="Protein kinase-like (PK-like)"/>
    <property type="match status" value="1"/>
</dbReference>
<dbReference type="InterPro" id="IPR029498">
    <property type="entry name" value="HeLo_dom"/>
</dbReference>
<name>A0AA39Z196_9PEZI</name>
<keyword evidence="1" id="KW-0175">Coiled coil</keyword>
<evidence type="ECO:0000259" key="2">
    <source>
        <dbReference type="Pfam" id="PF14479"/>
    </source>
</evidence>
<protein>
    <recommendedName>
        <fullName evidence="2">Prion-inhibition and propagation HeLo domain-containing protein</fullName>
    </recommendedName>
</protein>
<evidence type="ECO:0000256" key="1">
    <source>
        <dbReference type="SAM" id="Coils"/>
    </source>
</evidence>
<organism evidence="3 4">
    <name type="scientific">Cercophora samala</name>
    <dbReference type="NCBI Taxonomy" id="330535"/>
    <lineage>
        <taxon>Eukaryota</taxon>
        <taxon>Fungi</taxon>
        <taxon>Dikarya</taxon>
        <taxon>Ascomycota</taxon>
        <taxon>Pezizomycotina</taxon>
        <taxon>Sordariomycetes</taxon>
        <taxon>Sordariomycetidae</taxon>
        <taxon>Sordariales</taxon>
        <taxon>Lasiosphaeriaceae</taxon>
        <taxon>Cercophora</taxon>
    </lineage>
</organism>
<dbReference type="InterPro" id="IPR038305">
    <property type="entry name" value="HeLo_sf"/>
</dbReference>
<gene>
    <name evidence="3" type="ORF">QBC41DRAFT_32809</name>
</gene>
<dbReference type="Gene3D" id="1.10.510.10">
    <property type="entry name" value="Transferase(Phosphotransferase) domain 1"/>
    <property type="match status" value="1"/>
</dbReference>
<evidence type="ECO:0000313" key="4">
    <source>
        <dbReference type="Proteomes" id="UP001174997"/>
    </source>
</evidence>
<dbReference type="PANTHER" id="PTHR37542">
    <property type="entry name" value="HELO DOMAIN-CONTAINING PROTEIN-RELATED"/>
    <property type="match status" value="1"/>
</dbReference>
<comment type="caution">
    <text evidence="3">The sequence shown here is derived from an EMBL/GenBank/DDBJ whole genome shotgun (WGS) entry which is preliminary data.</text>
</comment>
<dbReference type="AlphaFoldDB" id="A0AA39Z196"/>
<evidence type="ECO:0000313" key="3">
    <source>
        <dbReference type="EMBL" id="KAK0662036.1"/>
    </source>
</evidence>
<dbReference type="Gene3D" id="1.20.120.1020">
    <property type="entry name" value="Prion-inhibition and propagation, HeLo domain"/>
    <property type="match status" value="1"/>
</dbReference>
<sequence>MADPVGAAAATLTFVKVAYGCLVFIQELRSHTPESFQRLALNLEAEYYRYREWCDLVGLKEIGIGIEDNDEWLKSPQIVDRFERQLRRVLRFDSKHIAAMIIDELRNMEQEFRQAREKLEDAYASLPLENGTSYCGRRTWSRLLPWANKAKNSSLSSFSVASTGPPTPSVASNKLYSIRTSVKWELIDKKTFENLSKQITEFNNVLYKFLSPRDQSHLDRRTMDSELQNDQKGLTLGSEIHALATIKEQLKREELSNTSDSEHMFGNASTQITQETGFMTPTPVLDPEEFTPSLELECSRSFSTLGGQPVMVEWTYYSSKSLITVDQFSRKEKLVRLLNQANTSHTRLRTLRPTGIVSDRKNLRIGLVLLILAAPKLPLEERSLLDLLGSKHIPIGQRFSMAREFTTTVYRLQSVGWLHKSLRTDNLLCFGSGSCNISTDMEEDHPERLSSTAPQLYLAGWYLSRPDHQSEVSHSISISRQGYTLTKDLVRLSSHPDSFRDDSAESTSTRPRFQPEYDIYSCGLVLLQIGLWMSLPALRDRCKSDDDFRQKAKGVYCDMLRNQMGEIYWRATKRCLHNNFNRRTAKLSGMEGDGEAEEVPLYAAFERQVVSELERCVA</sequence>
<feature type="coiled-coil region" evidence="1">
    <location>
        <begin position="98"/>
        <end position="125"/>
    </location>
</feature>
<accession>A0AA39Z196</accession>
<keyword evidence="4" id="KW-1185">Reference proteome</keyword>